<accession>A0ABQ8P7J4</accession>
<sequence>MEKLFMFTNNEKKRQICNISKNSSINNNSKREKVRKTDTNCFANDKMDCEDYSMKNIQDYLIAAFQEVNLNIGITNSCFKKMYRIFHEKKDYRALQYFLQHKENHIAPENLFPHCKTLTKFSECYQKSFPFIGSQLNKFANPLNKSQIDQFLFHKIYQLFNQSYLLPIYSEFMLSLYNFLESQESKYPIDFIRKETNFTIFPQYLIYNHPLISQTINIPLHINTQLSLISSDYPSHILSSIFNMVPSCNKCLLPGFHPKTAWLIPPTYFEKGRLRQSPGFLNGMPPSLLNTCFFVKNMLTVESTYLLVSSSKKEYDYYKKEQFLLKEENCKESIFYFNDFRENNGTEICGALNIRQFNNESYNRNINYSNQNSIFCGFVNIESGNDKHWSNGFNNKGNKSNIECKINSKNTGICSNKDLSIDVIHINEKTFPNVFSDCDIFFRNNFHCLTQWNKNIQTNKFEDKIPLLIPRIKCLIKETNAPYPNFTIIKPCYLLLWSYNIRNCNNTTKDINWINIQCKFAKLKYFGQAYETSVSINLIPHKEVILDQLNRIRNVEEARIFAWILAGCMQYTINELLMDSYTKSLFYCNKNSELANGINCFSNCIKSGTFDGFPDSPLDSNGKIKWSLLRELVES</sequence>
<protein>
    <submittedName>
        <fullName evidence="1">Uncharacterized protein</fullName>
    </submittedName>
</protein>
<gene>
    <name evidence="1" type="ORF">OJ252_1998</name>
</gene>
<dbReference type="EMBL" id="JAPCXB010000071">
    <property type="protein sequence ID" value="KAJ1610187.1"/>
    <property type="molecule type" value="Genomic_DNA"/>
</dbReference>
<comment type="caution">
    <text evidence="1">The sequence shown here is derived from an EMBL/GenBank/DDBJ whole genome shotgun (WGS) entry which is preliminary data.</text>
</comment>
<name>A0ABQ8P7J4_9CRYT</name>
<proteinExistence type="predicted"/>
<reference evidence="1" key="1">
    <citation type="submission" date="2022-10" db="EMBL/GenBank/DDBJ databases">
        <title>Adaptive evolution leads to modifications in subtelomeric GC content in a zoonotic Cryptosporidium species.</title>
        <authorList>
            <person name="Li J."/>
            <person name="Feng Y."/>
            <person name="Xiao L."/>
        </authorList>
    </citation>
    <scope>NUCLEOTIDE SEQUENCE</scope>
    <source>
        <strain evidence="1">25894</strain>
    </source>
</reference>
<evidence type="ECO:0000313" key="2">
    <source>
        <dbReference type="Proteomes" id="UP001071777"/>
    </source>
</evidence>
<organism evidence="1 2">
    <name type="scientific">Cryptosporidium canis</name>
    <dbReference type="NCBI Taxonomy" id="195482"/>
    <lineage>
        <taxon>Eukaryota</taxon>
        <taxon>Sar</taxon>
        <taxon>Alveolata</taxon>
        <taxon>Apicomplexa</taxon>
        <taxon>Conoidasida</taxon>
        <taxon>Coccidia</taxon>
        <taxon>Eucoccidiorida</taxon>
        <taxon>Eimeriorina</taxon>
        <taxon>Cryptosporidiidae</taxon>
        <taxon>Cryptosporidium</taxon>
    </lineage>
</organism>
<evidence type="ECO:0000313" key="1">
    <source>
        <dbReference type="EMBL" id="KAJ1610187.1"/>
    </source>
</evidence>
<keyword evidence="2" id="KW-1185">Reference proteome</keyword>
<dbReference type="Proteomes" id="UP001071777">
    <property type="component" value="Unassembled WGS sequence"/>
</dbReference>